<evidence type="ECO:0000313" key="1">
    <source>
        <dbReference type="EMBL" id="PNX84900.1"/>
    </source>
</evidence>
<dbReference type="Proteomes" id="UP000236291">
    <property type="component" value="Unassembled WGS sequence"/>
</dbReference>
<gene>
    <name evidence="1" type="ORF">L195_g040964</name>
</gene>
<protein>
    <submittedName>
        <fullName evidence="1">Uncharacterized protein</fullName>
    </submittedName>
</protein>
<feature type="non-terminal residue" evidence="1">
    <location>
        <position position="1"/>
    </location>
</feature>
<comment type="caution">
    <text evidence="1">The sequence shown here is derived from an EMBL/GenBank/DDBJ whole genome shotgun (WGS) entry which is preliminary data.</text>
</comment>
<dbReference type="EMBL" id="ASHM01047516">
    <property type="protein sequence ID" value="PNX84900.1"/>
    <property type="molecule type" value="Genomic_DNA"/>
</dbReference>
<dbReference type="AlphaFoldDB" id="A0A2K3M2A1"/>
<name>A0A2K3M2A1_TRIPR</name>
<organism evidence="1 2">
    <name type="scientific">Trifolium pratense</name>
    <name type="common">Red clover</name>
    <dbReference type="NCBI Taxonomy" id="57577"/>
    <lineage>
        <taxon>Eukaryota</taxon>
        <taxon>Viridiplantae</taxon>
        <taxon>Streptophyta</taxon>
        <taxon>Embryophyta</taxon>
        <taxon>Tracheophyta</taxon>
        <taxon>Spermatophyta</taxon>
        <taxon>Magnoliopsida</taxon>
        <taxon>eudicotyledons</taxon>
        <taxon>Gunneridae</taxon>
        <taxon>Pentapetalae</taxon>
        <taxon>rosids</taxon>
        <taxon>fabids</taxon>
        <taxon>Fabales</taxon>
        <taxon>Fabaceae</taxon>
        <taxon>Papilionoideae</taxon>
        <taxon>50 kb inversion clade</taxon>
        <taxon>NPAAA clade</taxon>
        <taxon>Hologalegina</taxon>
        <taxon>IRL clade</taxon>
        <taxon>Trifolieae</taxon>
        <taxon>Trifolium</taxon>
    </lineage>
</organism>
<reference evidence="1 2" key="2">
    <citation type="journal article" date="2017" name="Front. Plant Sci.">
        <title>Gene Classification and Mining of Molecular Markers Useful in Red Clover (Trifolium pratense) Breeding.</title>
        <authorList>
            <person name="Istvanek J."/>
            <person name="Dluhosova J."/>
            <person name="Dluhos P."/>
            <person name="Patkova L."/>
            <person name="Nedelnik J."/>
            <person name="Repkova J."/>
        </authorList>
    </citation>
    <scope>NUCLEOTIDE SEQUENCE [LARGE SCALE GENOMIC DNA]</scope>
    <source>
        <strain evidence="2">cv. Tatra</strain>
        <tissue evidence="1">Young leaves</tissue>
    </source>
</reference>
<evidence type="ECO:0000313" key="2">
    <source>
        <dbReference type="Proteomes" id="UP000236291"/>
    </source>
</evidence>
<proteinExistence type="predicted"/>
<sequence>GNNRGFHGWIRATVRAKETVILFKADQEIVGSWVWRAGEVRVVPSTLHQRVTIWREDGVVKNIEADRSYYLSEVNYITKQTFDKNLASIAPCGEKNAAYEDLLSDCEVYHSVKLHPTHGFMWKREVIDSRVSDDEEAPSPGGWDDMFIP</sequence>
<reference evidence="1 2" key="1">
    <citation type="journal article" date="2014" name="Am. J. Bot.">
        <title>Genome assembly and annotation for red clover (Trifolium pratense; Fabaceae).</title>
        <authorList>
            <person name="Istvanek J."/>
            <person name="Jaros M."/>
            <person name="Krenek A."/>
            <person name="Repkova J."/>
        </authorList>
    </citation>
    <scope>NUCLEOTIDE SEQUENCE [LARGE SCALE GENOMIC DNA]</scope>
    <source>
        <strain evidence="2">cv. Tatra</strain>
        <tissue evidence="1">Young leaves</tissue>
    </source>
</reference>
<accession>A0A2K3M2A1</accession>